<evidence type="ECO:0000256" key="9">
    <source>
        <dbReference type="ARBA" id="ARBA00023212"/>
    </source>
</evidence>
<evidence type="ECO:0000256" key="11">
    <source>
        <dbReference type="PROSITE-ProRule" id="PRU00042"/>
    </source>
</evidence>
<dbReference type="Pfam" id="PF25977">
    <property type="entry name" value="DZIP1"/>
    <property type="match status" value="1"/>
</dbReference>
<evidence type="ECO:0000256" key="6">
    <source>
        <dbReference type="ARBA" id="ARBA00022771"/>
    </source>
</evidence>
<evidence type="ECO:0000256" key="5">
    <source>
        <dbReference type="ARBA" id="ARBA00022723"/>
    </source>
</evidence>
<evidence type="ECO:0000256" key="12">
    <source>
        <dbReference type="SAM" id="Coils"/>
    </source>
</evidence>
<evidence type="ECO:0000256" key="10">
    <source>
        <dbReference type="ARBA" id="ARBA00023273"/>
    </source>
</evidence>
<evidence type="ECO:0000256" key="8">
    <source>
        <dbReference type="ARBA" id="ARBA00023054"/>
    </source>
</evidence>
<dbReference type="PROSITE" id="PS50157">
    <property type="entry name" value="ZINC_FINGER_C2H2_2"/>
    <property type="match status" value="1"/>
</dbReference>
<dbReference type="InterPro" id="IPR051241">
    <property type="entry name" value="DZIP_RILPL"/>
</dbReference>
<accession>A0A8U1BYN2</accession>
<dbReference type="AlphaFoldDB" id="A0A8U1BYN2"/>
<evidence type="ECO:0000256" key="2">
    <source>
        <dbReference type="ARBA" id="ARBA00004120"/>
    </source>
</evidence>
<evidence type="ECO:0000259" key="14">
    <source>
        <dbReference type="PROSITE" id="PS50157"/>
    </source>
</evidence>
<evidence type="ECO:0000313" key="15">
    <source>
        <dbReference type="Proteomes" id="UP000808372"/>
    </source>
</evidence>
<evidence type="ECO:0000256" key="1">
    <source>
        <dbReference type="ARBA" id="ARBA00004114"/>
    </source>
</evidence>
<evidence type="ECO:0000256" key="3">
    <source>
        <dbReference type="ARBA" id="ARBA00009131"/>
    </source>
</evidence>
<keyword evidence="7" id="KW-0862">Zinc</keyword>
<dbReference type="GO" id="GO:0036064">
    <property type="term" value="C:ciliary basal body"/>
    <property type="evidence" value="ECO:0007669"/>
    <property type="project" value="TreeGrafter"/>
</dbReference>
<dbReference type="PROSITE" id="PS00028">
    <property type="entry name" value="ZINC_FINGER_C2H2_1"/>
    <property type="match status" value="1"/>
</dbReference>
<feature type="coiled-coil region" evidence="12">
    <location>
        <begin position="323"/>
        <end position="415"/>
    </location>
</feature>
<keyword evidence="6 11" id="KW-0863">Zinc-finger</keyword>
<dbReference type="GO" id="GO:0060271">
    <property type="term" value="P:cilium assembly"/>
    <property type="evidence" value="ECO:0007669"/>
    <property type="project" value="TreeGrafter"/>
</dbReference>
<keyword evidence="8 12" id="KW-0175">Coiled coil</keyword>
<feature type="region of interest" description="Disordered" evidence="13">
    <location>
        <begin position="243"/>
        <end position="262"/>
    </location>
</feature>
<feature type="coiled-coil region" evidence="12">
    <location>
        <begin position="115"/>
        <end position="149"/>
    </location>
</feature>
<organism evidence="15 16">
    <name type="scientific">Salvelinus namaycush</name>
    <name type="common">Lake trout</name>
    <name type="synonym">Salmo namaycush</name>
    <dbReference type="NCBI Taxonomy" id="8040"/>
    <lineage>
        <taxon>Eukaryota</taxon>
        <taxon>Metazoa</taxon>
        <taxon>Chordata</taxon>
        <taxon>Craniata</taxon>
        <taxon>Vertebrata</taxon>
        <taxon>Euteleostomi</taxon>
        <taxon>Actinopterygii</taxon>
        <taxon>Neopterygii</taxon>
        <taxon>Teleostei</taxon>
        <taxon>Protacanthopterygii</taxon>
        <taxon>Salmoniformes</taxon>
        <taxon>Salmonidae</taxon>
        <taxon>Salmoninae</taxon>
        <taxon>Salvelinus</taxon>
    </lineage>
</organism>
<reference evidence="16" key="1">
    <citation type="submission" date="2025-08" db="UniProtKB">
        <authorList>
            <consortium name="RefSeq"/>
        </authorList>
    </citation>
    <scope>IDENTIFICATION</scope>
    <source>
        <tissue evidence="16">White muscle</tissue>
    </source>
</reference>
<dbReference type="PANTHER" id="PTHR21502">
    <property type="entry name" value="ZINC FINGER PROTEIN DZIP1"/>
    <property type="match status" value="1"/>
</dbReference>
<comment type="similarity">
    <text evidence="3">Belongs to the DZIP C2H2-type zinc-finger protein family.</text>
</comment>
<proteinExistence type="inferred from homology"/>
<dbReference type="InterPro" id="IPR032714">
    <property type="entry name" value="DZIP1_N"/>
</dbReference>
<feature type="compositionally biased region" description="Gly residues" evidence="13">
    <location>
        <begin position="687"/>
        <end position="700"/>
    </location>
</feature>
<dbReference type="InterPro" id="IPR013087">
    <property type="entry name" value="Znf_C2H2_type"/>
</dbReference>
<evidence type="ECO:0000256" key="13">
    <source>
        <dbReference type="SAM" id="MobiDB-lite"/>
    </source>
</evidence>
<keyword evidence="10" id="KW-0966">Cell projection</keyword>
<evidence type="ECO:0000256" key="7">
    <source>
        <dbReference type="ARBA" id="ARBA00022833"/>
    </source>
</evidence>
<feature type="domain" description="C2H2-type" evidence="14">
    <location>
        <begin position="172"/>
        <end position="195"/>
    </location>
</feature>
<dbReference type="PANTHER" id="PTHR21502:SF8">
    <property type="entry name" value="CILIUM ASSEMBLY PROTEIN DZIP1L"/>
    <property type="match status" value="1"/>
</dbReference>
<feature type="compositionally biased region" description="Low complexity" evidence="13">
    <location>
        <begin position="701"/>
        <end position="715"/>
    </location>
</feature>
<name>A0A8U1BYN2_SALNM</name>
<dbReference type="Pfam" id="PF13815">
    <property type="entry name" value="Dzip-like_N"/>
    <property type="match status" value="1"/>
</dbReference>
<comment type="subcellular location">
    <subcellularLocation>
        <location evidence="2">Cytoplasm</location>
        <location evidence="2">Cytoskeleton</location>
        <location evidence="2">Cilium basal body</location>
    </subcellularLocation>
    <subcellularLocation>
        <location evidence="1">Cytoplasm</location>
        <location evidence="1">Cytoskeleton</location>
        <location evidence="1">Microtubule organizing center</location>
        <location evidence="1">Centrosome</location>
        <location evidence="1">Centriole</location>
    </subcellularLocation>
</comment>
<dbReference type="GO" id="GO:0005737">
    <property type="term" value="C:cytoplasm"/>
    <property type="evidence" value="ECO:0007669"/>
    <property type="project" value="TreeGrafter"/>
</dbReference>
<dbReference type="CTD" id="199221"/>
<dbReference type="GeneID" id="120054375"/>
<evidence type="ECO:0000313" key="16">
    <source>
        <dbReference type="RefSeq" id="XP_038857714.1"/>
    </source>
</evidence>
<dbReference type="InterPro" id="IPR058883">
    <property type="entry name" value="DZIP1_dom"/>
</dbReference>
<keyword evidence="15" id="KW-1185">Reference proteome</keyword>
<dbReference type="Proteomes" id="UP000808372">
    <property type="component" value="Chromosome 10"/>
</dbReference>
<keyword evidence="5" id="KW-0479">Metal-binding</keyword>
<dbReference type="GO" id="GO:0008270">
    <property type="term" value="F:zinc ion binding"/>
    <property type="evidence" value="ECO:0007669"/>
    <property type="project" value="UniProtKB-KW"/>
</dbReference>
<protein>
    <submittedName>
        <fullName evidence="16">Zinc finger protein DZIP1L</fullName>
    </submittedName>
</protein>
<keyword evidence="9" id="KW-0206">Cytoskeleton</keyword>
<dbReference type="RefSeq" id="XP_038857714.1">
    <property type="nucleotide sequence ID" value="XM_039001786.1"/>
</dbReference>
<keyword evidence="4" id="KW-0963">Cytoplasm</keyword>
<dbReference type="GO" id="GO:0005814">
    <property type="term" value="C:centriole"/>
    <property type="evidence" value="ECO:0007669"/>
    <property type="project" value="UniProtKB-SubCell"/>
</dbReference>
<feature type="region of interest" description="Disordered" evidence="13">
    <location>
        <begin position="682"/>
        <end position="715"/>
    </location>
</feature>
<dbReference type="KEGG" id="snh:120054375"/>
<sequence>MPGQFRTPSDPPVSSLLSFPSSWSPGHLHPLRFRVRTESMDWRRLSALDVDHVAREMDVVVLQEYISAVTFCDVTGERCPHCRSPADPALVKLLRMSQLSTEYLLHCQDYLSSQVSELEDRLQGALSKADREGEERARLDSELQATKQESKLRKKMLATQQLLLQASFNNYHKCQCCEKSFINYSYLQAHLQRRHPELTDTERQKKRQVEQMEDGIEELRERLKLSQTRLDIEREAEALRKQQELEDQRRQETSEREKMESWKEEERKKFKEEMRDLKQLFLQEFRDMASRSSSIEAKLQELQTREEVTVSNLGSYQEDDELQQREEAAKRMMKKKMSEQKREWNKRFKEVQNRHMLERDELQSENDRLQLALSVEHRSDRHRLEQQVTSLSARVQQKDRLIRSQEDKINRMSRRPVAGLEDSGETRRRLLESLRRNPALVKEFRAILEETLEERLEKMGLRKGTKGISKKSFKSLSALVSGQRHQMSKQKADLLELRESLARELTRRVHALQRSQGTTVPTLPRQVTIPSTTPQSRTPLPSVLRMRHQEKTFPLSPALAVGLVSLSPVLAVGLVSLSPALAVGLVSLSPALAYQDYFSWVPCFVLSGSVVKTLTRSLERQLSFPMTKPVGGTRVVVPPATAKVLPKPKPRTALKTLQLSDEESDLELSSIEELLSLPVGGQSQSLGGRGSTEVGLGGTSGTSVWSSSTSRAGGL</sequence>
<evidence type="ECO:0000256" key="4">
    <source>
        <dbReference type="ARBA" id="ARBA00022490"/>
    </source>
</evidence>
<gene>
    <name evidence="16" type="primary">dzip1l</name>
</gene>